<dbReference type="InterPro" id="IPR011990">
    <property type="entry name" value="TPR-like_helical_dom_sf"/>
</dbReference>
<proteinExistence type="predicted"/>
<dbReference type="RefSeq" id="WP_130153917.1">
    <property type="nucleotide sequence ID" value="NZ_SCFB01000005.1"/>
</dbReference>
<dbReference type="AlphaFoldDB" id="A0A4Q7DJF5"/>
<accession>A0A4Q7DJF5</accession>
<dbReference type="InterPro" id="IPR019734">
    <property type="entry name" value="TPR_rpt"/>
</dbReference>
<evidence type="ECO:0000313" key="2">
    <source>
        <dbReference type="EMBL" id="RZI46164.1"/>
    </source>
</evidence>
<comment type="caution">
    <text evidence="2">The sequence shown here is derived from an EMBL/GenBank/DDBJ whole genome shotgun (WGS) entry which is preliminary data.</text>
</comment>
<organism evidence="2 3">
    <name type="scientific">Candidatus Finniella inopinata</name>
    <dbReference type="NCBI Taxonomy" id="1696036"/>
    <lineage>
        <taxon>Bacteria</taxon>
        <taxon>Pseudomonadati</taxon>
        <taxon>Pseudomonadota</taxon>
        <taxon>Alphaproteobacteria</taxon>
        <taxon>Holosporales</taxon>
        <taxon>Candidatus Paracaedibacteraceae</taxon>
        <taxon>Candidatus Finniella</taxon>
    </lineage>
</organism>
<protein>
    <submittedName>
        <fullName evidence="2">Uncharacterized protein</fullName>
    </submittedName>
</protein>
<dbReference type="SUPFAM" id="SSF48452">
    <property type="entry name" value="TPR-like"/>
    <property type="match status" value="1"/>
</dbReference>
<reference evidence="2 3" key="1">
    <citation type="submission" date="2018-10" db="EMBL/GenBank/DDBJ databases">
        <title>An updated phylogeny of the Alphaproteobacteria reveals that the parasitic Rickettsiales and Holosporales have independent origins.</title>
        <authorList>
            <person name="Munoz-Gomez S.A."/>
            <person name="Hess S."/>
            <person name="Burger G."/>
            <person name="Lang B.F."/>
            <person name="Susko E."/>
            <person name="Slamovits C.H."/>
            <person name="Roger A.J."/>
        </authorList>
    </citation>
    <scope>NUCLEOTIDE SEQUENCE [LARGE SCALE GENOMIC DNA]</scope>
    <source>
        <strain evidence="2">HOLO01</strain>
    </source>
</reference>
<dbReference type="Gene3D" id="1.25.40.10">
    <property type="entry name" value="Tetratricopeptide repeat domain"/>
    <property type="match status" value="1"/>
</dbReference>
<dbReference type="EMBL" id="SCFB01000005">
    <property type="protein sequence ID" value="RZI46164.1"/>
    <property type="molecule type" value="Genomic_DNA"/>
</dbReference>
<sequence>MKNPTIKRKNHMKKLFIASFCGLLSVMTSVTFGSDMTDGVDALYEKGIALRNAANLSEAKECFQKVVTLSGHKHANAMHNVGVILYKEKDYKGAAAQFKAAAELKSMPSQRTLWRMIIAKEIESKIEERFLAICDLNGYLLPLETESLSFNFQTESFKNAGSMSLPSIYSEELFDNTGTITADIIWVENEMGLINLGTVKTKLMIVGTKKVI</sequence>
<feature type="signal peptide" evidence="1">
    <location>
        <begin position="1"/>
        <end position="33"/>
    </location>
</feature>
<dbReference type="Pfam" id="PF13181">
    <property type="entry name" value="TPR_8"/>
    <property type="match status" value="1"/>
</dbReference>
<keyword evidence="3" id="KW-1185">Reference proteome</keyword>
<keyword evidence="1" id="KW-0732">Signal</keyword>
<evidence type="ECO:0000313" key="3">
    <source>
        <dbReference type="Proteomes" id="UP000293550"/>
    </source>
</evidence>
<feature type="chain" id="PRO_5020456377" evidence="1">
    <location>
        <begin position="34"/>
        <end position="212"/>
    </location>
</feature>
<name>A0A4Q7DJF5_9PROT</name>
<dbReference type="Proteomes" id="UP000293550">
    <property type="component" value="Unassembled WGS sequence"/>
</dbReference>
<gene>
    <name evidence="2" type="ORF">EQU50_04305</name>
</gene>
<evidence type="ECO:0000256" key="1">
    <source>
        <dbReference type="SAM" id="SignalP"/>
    </source>
</evidence>
<dbReference type="SMART" id="SM00028">
    <property type="entry name" value="TPR"/>
    <property type="match status" value="2"/>
</dbReference>